<accession>A0ABX2IN29</accession>
<feature type="region of interest" description="Disordered" evidence="1">
    <location>
        <begin position="1"/>
        <end position="22"/>
    </location>
</feature>
<comment type="caution">
    <text evidence="2">The sequence shown here is derived from an EMBL/GenBank/DDBJ whole genome shotgun (WGS) entry which is preliminary data.</text>
</comment>
<evidence type="ECO:0000313" key="3">
    <source>
        <dbReference type="Proteomes" id="UP000777935"/>
    </source>
</evidence>
<evidence type="ECO:0000256" key="1">
    <source>
        <dbReference type="SAM" id="MobiDB-lite"/>
    </source>
</evidence>
<reference evidence="2 3" key="1">
    <citation type="submission" date="2020-06" db="EMBL/GenBank/DDBJ databases">
        <title>Sulfitobacter algicola sp. nov., isolated from green algae.</title>
        <authorList>
            <person name="Wang C."/>
        </authorList>
    </citation>
    <scope>NUCLEOTIDE SEQUENCE [LARGE SCALE GENOMIC DNA]</scope>
    <source>
        <strain evidence="2 3">1151</strain>
    </source>
</reference>
<keyword evidence="3" id="KW-1185">Reference proteome</keyword>
<name>A0ABX2IN29_9RHOB</name>
<dbReference type="RefSeq" id="WP_174135030.1">
    <property type="nucleotide sequence ID" value="NZ_JABUFE010000001.1"/>
</dbReference>
<proteinExistence type="predicted"/>
<dbReference type="EMBL" id="JABUFE010000001">
    <property type="protein sequence ID" value="NSX53750.1"/>
    <property type="molecule type" value="Genomic_DNA"/>
</dbReference>
<gene>
    <name evidence="2" type="ORF">HRQ87_02950</name>
</gene>
<sequence length="214" mass="24183">MQKRISRTNCPSNPRPASLRRTGNSYASKIAGSRPAQSNLVAETHPANSLFQTWFDMKVKMMKKIAKTLICRKCKAKLTDPLIAITTNTEMEKLCRFAVGEPVTPRGRFLLLAEDAIIKHKKMQRETIAANEAWIHLSDLSEKVGLTPLTKRLSGCCDISGMDGPNRVCQCGQHVGTQFSDCYEYHAFQPDTKTTKWIETKISEKENDKTRNHR</sequence>
<dbReference type="Proteomes" id="UP000777935">
    <property type="component" value="Unassembled WGS sequence"/>
</dbReference>
<evidence type="ECO:0000313" key="2">
    <source>
        <dbReference type="EMBL" id="NSX53750.1"/>
    </source>
</evidence>
<organism evidence="2 3">
    <name type="scientific">Parasulfitobacter algicola</name>
    <dbReference type="NCBI Taxonomy" id="2614809"/>
    <lineage>
        <taxon>Bacteria</taxon>
        <taxon>Pseudomonadati</taxon>
        <taxon>Pseudomonadota</taxon>
        <taxon>Alphaproteobacteria</taxon>
        <taxon>Rhodobacterales</taxon>
        <taxon>Roseobacteraceae</taxon>
        <taxon>Parasulfitobacter</taxon>
    </lineage>
</organism>
<protein>
    <submittedName>
        <fullName evidence="2">Uncharacterized protein</fullName>
    </submittedName>
</protein>